<dbReference type="Gene3D" id="1.20.1690.10">
    <property type="entry name" value="V-type ATP synthase subunit C domain"/>
    <property type="match status" value="1"/>
</dbReference>
<reference evidence="2" key="1">
    <citation type="journal article" date="2020" name="mSystems">
        <title>Genome- and Community-Level Interaction Insights into Carbon Utilization and Element Cycling Functions of Hydrothermarchaeota in Hydrothermal Sediment.</title>
        <authorList>
            <person name="Zhou Z."/>
            <person name="Liu Y."/>
            <person name="Xu W."/>
            <person name="Pan J."/>
            <person name="Luo Z.H."/>
            <person name="Li M."/>
        </authorList>
    </citation>
    <scope>NUCLEOTIDE SEQUENCE [LARGE SCALE GENOMIC DNA]</scope>
    <source>
        <strain evidence="2">SpSt-1038</strain>
    </source>
</reference>
<evidence type="ECO:0008006" key="3">
    <source>
        <dbReference type="Google" id="ProtNLM"/>
    </source>
</evidence>
<protein>
    <recommendedName>
        <fullName evidence="3">V-type ATP synthase subunit C</fullName>
    </recommendedName>
</protein>
<accession>A0A7J3V0H2</accession>
<dbReference type="InterPro" id="IPR035067">
    <property type="entry name" value="V-type_ATPase_csu/dsu"/>
</dbReference>
<sequence length="311" mass="35200">MKILSDPVYTVVKASARKGRLLTREEFLELSYSKDLKELANKLKERVPTLEAPALSAKALEASLYSAYLAEVDEFTKTSDRLKKALSFFKREVTDTERAEVLKSALAGNLPEKQREEPLIRLKAEGFDREVEASSKAFMKYRIPGLVDVAFARQRILDLCEDIGKLGREARTGLTDFVKTKVDYFNSMTIIRGLKNGVPSAAISELLIYQLGSIPDERLNEATKQGDSEKAAAFLLSTLSSKGSGARDLERLYEERLGKNAERAYYRNYSNLAAVFSYLELKLRETKNLIRLANIIEREMDPKKSVQEFIY</sequence>
<dbReference type="SUPFAM" id="SSF103486">
    <property type="entry name" value="V-type ATP synthase subunit C"/>
    <property type="match status" value="1"/>
</dbReference>
<organism evidence="2">
    <name type="scientific">Candidatus Methanosuratincola petrocarbonis</name>
    <name type="common">ex Vanwonterghem et al. 2016</name>
    <dbReference type="NCBI Taxonomy" id="1867261"/>
    <lineage>
        <taxon>Archaea</taxon>
        <taxon>Thermoproteota</taxon>
        <taxon>Methanosuratincolia</taxon>
        <taxon>Candidatus Methanomethylicales</taxon>
        <taxon>Candidatus Methanomethylicaceae</taxon>
        <taxon>Candidatus Methanosuratincola (ex Vanwonterghem et al. 2016)</taxon>
    </lineage>
</organism>
<evidence type="ECO:0000256" key="1">
    <source>
        <dbReference type="ARBA" id="ARBA00006709"/>
    </source>
</evidence>
<gene>
    <name evidence="2" type="ORF">ENL91_05600</name>
</gene>
<dbReference type="InterPro" id="IPR002843">
    <property type="entry name" value="ATPase_V0-cplx_csu/dsu"/>
</dbReference>
<proteinExistence type="inferred from homology"/>
<dbReference type="PANTHER" id="PTHR38682">
    <property type="entry name" value="V-TYPE ATP SYNTHASE SUBUNIT C"/>
    <property type="match status" value="1"/>
</dbReference>
<dbReference type="AlphaFoldDB" id="A0A7J3V0H2"/>
<comment type="caution">
    <text evidence="2">The sequence shown here is derived from an EMBL/GenBank/DDBJ whole genome shotgun (WGS) entry which is preliminary data.</text>
</comment>
<name>A0A7J3V0H2_9CREN</name>
<dbReference type="InterPro" id="IPR036079">
    <property type="entry name" value="ATPase_csu/dsu_sf"/>
</dbReference>
<dbReference type="InterPro" id="IPR050873">
    <property type="entry name" value="V-ATPase_V0D/AC39_subunit"/>
</dbReference>
<evidence type="ECO:0000313" key="2">
    <source>
        <dbReference type="EMBL" id="HHI49628.1"/>
    </source>
</evidence>
<dbReference type="EMBL" id="DRVT01000062">
    <property type="protein sequence ID" value="HHI49628.1"/>
    <property type="molecule type" value="Genomic_DNA"/>
</dbReference>
<dbReference type="GO" id="GO:0046961">
    <property type="term" value="F:proton-transporting ATPase activity, rotational mechanism"/>
    <property type="evidence" value="ECO:0007669"/>
    <property type="project" value="InterPro"/>
</dbReference>
<comment type="similarity">
    <text evidence="1">Belongs to the V-ATPase V0D/AC39 subunit family.</text>
</comment>
<dbReference type="PANTHER" id="PTHR38682:SF1">
    <property type="entry name" value="V-TYPE ATP SYNTHASE SUBUNIT C"/>
    <property type="match status" value="1"/>
</dbReference>
<dbReference type="Pfam" id="PF01992">
    <property type="entry name" value="vATP-synt_AC39"/>
    <property type="match status" value="1"/>
</dbReference>